<keyword evidence="6 10" id="KW-0460">Magnesium</keyword>
<dbReference type="PANTHER" id="PTHR43200">
    <property type="entry name" value="PHOSPHATASE"/>
    <property type="match status" value="1"/>
</dbReference>
<evidence type="ECO:0000313" key="11">
    <source>
        <dbReference type="EMBL" id="NEV66531.1"/>
    </source>
</evidence>
<dbReference type="PANTHER" id="PTHR43200:SF6">
    <property type="entry name" value="3'(2'),5'-BISPHOSPHATE NUCLEOTIDASE"/>
    <property type="match status" value="1"/>
</dbReference>
<evidence type="ECO:0000256" key="9">
    <source>
        <dbReference type="ARBA" id="ARBA00044484"/>
    </source>
</evidence>
<reference evidence="11" key="3">
    <citation type="submission" date="2020-02" db="EMBL/GenBank/DDBJ databases">
        <authorList>
            <person name="Sarangi A.N."/>
            <person name="Ghosh S."/>
            <person name="Mukherjee M."/>
            <person name="Tripathy S."/>
        </authorList>
    </citation>
    <scope>NUCLEOTIDE SEQUENCE</scope>
    <source>
        <strain evidence="11">BDU141951</strain>
    </source>
</reference>
<comment type="caution">
    <text evidence="11">The sequence shown here is derived from an EMBL/GenBank/DDBJ whole genome shotgun (WGS) entry which is preliminary data.</text>
</comment>
<evidence type="ECO:0000256" key="8">
    <source>
        <dbReference type="ARBA" id="ARBA00044479"/>
    </source>
</evidence>
<feature type="binding site" evidence="10">
    <location>
        <position position="124"/>
    </location>
    <ligand>
        <name>Mg(2+)</name>
        <dbReference type="ChEBI" id="CHEBI:18420"/>
        <label>1</label>
        <note>catalytic</note>
    </ligand>
</feature>
<comment type="similarity">
    <text evidence="3">Belongs to the inositol monophosphatase superfamily.</text>
</comment>
<dbReference type="NCBIfam" id="TIGR01330">
    <property type="entry name" value="bisphos_HAL2"/>
    <property type="match status" value="1"/>
</dbReference>
<dbReference type="PRINTS" id="PR00377">
    <property type="entry name" value="IMPHPHTASES"/>
</dbReference>
<reference evidence="11" key="1">
    <citation type="submission" date="2014-11" db="EMBL/GenBank/DDBJ databases">
        <authorList>
            <person name="Malar M.C."/>
            <person name="Sen D."/>
            <person name="Tripathy S."/>
        </authorList>
    </citation>
    <scope>NUCLEOTIDE SEQUENCE</scope>
    <source>
        <strain evidence="11">BDU141951</strain>
    </source>
</reference>
<gene>
    <name evidence="11" type="ORF">QQ91_005340</name>
</gene>
<reference evidence="11" key="2">
    <citation type="journal article" date="2015" name="Genome Announc.">
        <title>Draft Genome Sequence of Filamentous Marine Cyanobacterium Lyngbya confervoides Strain BDU141951.</title>
        <authorList>
            <person name="Chandrababunaidu M.M."/>
            <person name="Sen D."/>
            <person name="Tripathy S."/>
        </authorList>
    </citation>
    <scope>NUCLEOTIDE SEQUENCE</scope>
    <source>
        <strain evidence="11">BDU141951</strain>
    </source>
</reference>
<protein>
    <submittedName>
        <fullName evidence="11">3'(2'),5'-bisphosphate nucleotidase</fullName>
        <ecNumber evidence="11">3.1.3.7</ecNumber>
    </submittedName>
</protein>
<dbReference type="Gene3D" id="3.40.190.80">
    <property type="match status" value="1"/>
</dbReference>
<dbReference type="InterPro" id="IPR006239">
    <property type="entry name" value="DPNP"/>
</dbReference>
<comment type="catalytic activity">
    <reaction evidence="7">
        <text>adenosine 2',5'-bisphosphate + H2O = AMP + phosphate</text>
        <dbReference type="Rhea" id="RHEA:77643"/>
        <dbReference type="ChEBI" id="CHEBI:15377"/>
        <dbReference type="ChEBI" id="CHEBI:43474"/>
        <dbReference type="ChEBI" id="CHEBI:194156"/>
        <dbReference type="ChEBI" id="CHEBI:456215"/>
        <dbReference type="EC" id="3.1.3.7"/>
    </reaction>
    <physiologicalReaction direction="left-to-right" evidence="7">
        <dbReference type="Rhea" id="RHEA:77644"/>
    </physiologicalReaction>
</comment>
<dbReference type="EMBL" id="JTHE02000003">
    <property type="protein sequence ID" value="NEV66531.1"/>
    <property type="molecule type" value="Genomic_DNA"/>
</dbReference>
<dbReference type="AlphaFoldDB" id="A0A0C1V3W2"/>
<evidence type="ECO:0000256" key="4">
    <source>
        <dbReference type="ARBA" id="ARBA00022723"/>
    </source>
</evidence>
<keyword evidence="4 10" id="KW-0479">Metal-binding</keyword>
<feature type="binding site" evidence="10">
    <location>
        <position position="266"/>
    </location>
    <ligand>
        <name>Mg(2+)</name>
        <dbReference type="ChEBI" id="CHEBI:18420"/>
        <label>1</label>
        <note>catalytic</note>
    </ligand>
</feature>
<evidence type="ECO:0000256" key="3">
    <source>
        <dbReference type="ARBA" id="ARBA00009759"/>
    </source>
</evidence>
<comment type="catalytic activity">
    <reaction evidence="1">
        <text>a myo-inositol phosphate + H2O = myo-inositol + phosphate</text>
        <dbReference type="Rhea" id="RHEA:24056"/>
        <dbReference type="ChEBI" id="CHEBI:15377"/>
        <dbReference type="ChEBI" id="CHEBI:17268"/>
        <dbReference type="ChEBI" id="CHEBI:43474"/>
        <dbReference type="ChEBI" id="CHEBI:84139"/>
        <dbReference type="EC" id="3.1.3.25"/>
    </reaction>
</comment>
<dbReference type="CDD" id="cd01517">
    <property type="entry name" value="PAP_phosphatase"/>
    <property type="match status" value="1"/>
</dbReference>
<evidence type="ECO:0000256" key="5">
    <source>
        <dbReference type="ARBA" id="ARBA00022801"/>
    </source>
</evidence>
<evidence type="ECO:0000256" key="7">
    <source>
        <dbReference type="ARBA" id="ARBA00044466"/>
    </source>
</evidence>
<comment type="catalytic activity">
    <reaction evidence="9">
        <text>3'-phosphoadenylyl sulfate + H2O = adenosine 5'-phosphosulfate + phosphate</text>
        <dbReference type="Rhea" id="RHEA:77639"/>
        <dbReference type="ChEBI" id="CHEBI:15377"/>
        <dbReference type="ChEBI" id="CHEBI:43474"/>
        <dbReference type="ChEBI" id="CHEBI:58243"/>
        <dbReference type="ChEBI" id="CHEBI:58339"/>
        <dbReference type="EC" id="3.1.3.7"/>
    </reaction>
    <physiologicalReaction direction="left-to-right" evidence="9">
        <dbReference type="Rhea" id="RHEA:77640"/>
    </physiologicalReaction>
</comment>
<accession>A0A0C1V3W2</accession>
<dbReference type="InterPro" id="IPR020550">
    <property type="entry name" value="Inositol_monophosphatase_CS"/>
</dbReference>
<evidence type="ECO:0000256" key="1">
    <source>
        <dbReference type="ARBA" id="ARBA00001033"/>
    </source>
</evidence>
<sequence>MAYETELAIAQKAVMAAAQLCETVRRDMVPEAMEKQDKSPVTVADYGSQAIICKALSEAFPGDPVVGEEDAAELKQPEMRDRLQQVTQFVKGVMGTVTPEDVTQWIDHGNGTPAKRFWTLDPIDGTKGFLRGDQYAIALALIEDGDLKVGILGCPALDLGYGSTGLLFTAVRGEGTYMQPIAGGDAKQVKVVQPGDAERLRFVESVEASHGNQSEQEAVAKAVGITQASVRMDSQAKYGAVAAGEAALYLRLPSPKYPDYREKIWDHAAGAIVVEEAGGKVTDMYGKPLDFYSAAKMNDNRGVVVSNGTIHAEVMSALQAS</sequence>
<dbReference type="PROSITE" id="PS00629">
    <property type="entry name" value="IMP_1"/>
    <property type="match status" value="1"/>
</dbReference>
<feature type="binding site" evidence="10">
    <location>
        <position position="121"/>
    </location>
    <ligand>
        <name>Mg(2+)</name>
        <dbReference type="ChEBI" id="CHEBI:18420"/>
        <label>1</label>
        <note>catalytic</note>
    </ligand>
</feature>
<proteinExistence type="inferred from homology"/>
<name>A0A0C1V3W2_9CYAN</name>
<dbReference type="SUPFAM" id="SSF56655">
    <property type="entry name" value="Carbohydrate phosphatase"/>
    <property type="match status" value="1"/>
</dbReference>
<dbReference type="PROSITE" id="PS00630">
    <property type="entry name" value="IMP_2"/>
    <property type="match status" value="1"/>
</dbReference>
<comment type="cofactor">
    <cofactor evidence="2 10">
        <name>Mg(2+)</name>
        <dbReference type="ChEBI" id="CHEBI:18420"/>
    </cofactor>
</comment>
<keyword evidence="5 11" id="KW-0378">Hydrolase</keyword>
<dbReference type="GO" id="GO:0052834">
    <property type="term" value="F:inositol monophosphate phosphatase activity"/>
    <property type="evidence" value="ECO:0007669"/>
    <property type="project" value="UniProtKB-EC"/>
</dbReference>
<organism evidence="11">
    <name type="scientific">Lyngbya confervoides BDU141951</name>
    <dbReference type="NCBI Taxonomy" id="1574623"/>
    <lineage>
        <taxon>Bacteria</taxon>
        <taxon>Bacillati</taxon>
        <taxon>Cyanobacteriota</taxon>
        <taxon>Cyanophyceae</taxon>
        <taxon>Oscillatoriophycideae</taxon>
        <taxon>Oscillatoriales</taxon>
        <taxon>Microcoleaceae</taxon>
        <taxon>Lyngbya</taxon>
    </lineage>
</organism>
<dbReference type="InterPro" id="IPR020583">
    <property type="entry name" value="Inositol_monoP_metal-BS"/>
</dbReference>
<dbReference type="InterPro" id="IPR051090">
    <property type="entry name" value="Inositol_monoP_superfamily"/>
</dbReference>
<dbReference type="GO" id="GO:0046872">
    <property type="term" value="F:metal ion binding"/>
    <property type="evidence" value="ECO:0007669"/>
    <property type="project" value="UniProtKB-KW"/>
</dbReference>
<dbReference type="GO" id="GO:0008441">
    <property type="term" value="F:3'(2'),5'-bisphosphate nucleotidase activity"/>
    <property type="evidence" value="ECO:0007669"/>
    <property type="project" value="UniProtKB-EC"/>
</dbReference>
<evidence type="ECO:0000256" key="6">
    <source>
        <dbReference type="ARBA" id="ARBA00022842"/>
    </source>
</evidence>
<dbReference type="GO" id="GO:0000103">
    <property type="term" value="P:sulfate assimilation"/>
    <property type="evidence" value="ECO:0007669"/>
    <property type="project" value="TreeGrafter"/>
</dbReference>
<dbReference type="Gene3D" id="3.30.540.10">
    <property type="entry name" value="Fructose-1,6-Bisphosphatase, subunit A, domain 1"/>
    <property type="match status" value="1"/>
</dbReference>
<dbReference type="GO" id="GO:0046854">
    <property type="term" value="P:phosphatidylinositol phosphate biosynthetic process"/>
    <property type="evidence" value="ECO:0007669"/>
    <property type="project" value="InterPro"/>
</dbReference>
<dbReference type="EC" id="3.1.3.7" evidence="11"/>
<dbReference type="InterPro" id="IPR000760">
    <property type="entry name" value="Inositol_monophosphatase-like"/>
</dbReference>
<evidence type="ECO:0000256" key="2">
    <source>
        <dbReference type="ARBA" id="ARBA00001946"/>
    </source>
</evidence>
<dbReference type="Pfam" id="PF00459">
    <property type="entry name" value="Inositol_P"/>
    <property type="match status" value="1"/>
</dbReference>
<evidence type="ECO:0000256" key="10">
    <source>
        <dbReference type="PIRSR" id="PIRSR600760-2"/>
    </source>
</evidence>
<feature type="binding site" evidence="10">
    <location>
        <position position="68"/>
    </location>
    <ligand>
        <name>Mg(2+)</name>
        <dbReference type="ChEBI" id="CHEBI:18420"/>
        <label>1</label>
        <note>catalytic</note>
    </ligand>
</feature>
<feature type="binding site" evidence="10">
    <location>
        <position position="123"/>
    </location>
    <ligand>
        <name>Mg(2+)</name>
        <dbReference type="ChEBI" id="CHEBI:18420"/>
        <label>1</label>
        <note>catalytic</note>
    </ligand>
</feature>
<comment type="catalytic activity">
    <reaction evidence="8">
        <text>adenosine 3',5'-bisphosphate + H2O = AMP + phosphate</text>
        <dbReference type="Rhea" id="RHEA:10040"/>
        <dbReference type="ChEBI" id="CHEBI:15377"/>
        <dbReference type="ChEBI" id="CHEBI:43474"/>
        <dbReference type="ChEBI" id="CHEBI:58343"/>
        <dbReference type="ChEBI" id="CHEBI:456215"/>
        <dbReference type="EC" id="3.1.3.7"/>
    </reaction>
    <physiologicalReaction direction="left-to-right" evidence="8">
        <dbReference type="Rhea" id="RHEA:10041"/>
    </physiologicalReaction>
</comment>